<dbReference type="PANTHER" id="PTHR11552">
    <property type="entry name" value="GLUCOSE-METHANOL-CHOLINE GMC OXIDOREDUCTASE"/>
    <property type="match status" value="1"/>
</dbReference>
<name>A0ABP1DGW5_9APHY</name>
<dbReference type="InterPro" id="IPR007867">
    <property type="entry name" value="GMC_OxRtase_C"/>
</dbReference>
<dbReference type="PANTHER" id="PTHR11552:SF147">
    <property type="entry name" value="CHOLINE DEHYDROGENASE, MITOCHONDRIAL"/>
    <property type="match status" value="1"/>
</dbReference>
<dbReference type="InterPro" id="IPR012132">
    <property type="entry name" value="GMC_OxRdtase"/>
</dbReference>
<organism evidence="4 5">
    <name type="scientific">Somion occarium</name>
    <dbReference type="NCBI Taxonomy" id="3059160"/>
    <lineage>
        <taxon>Eukaryota</taxon>
        <taxon>Fungi</taxon>
        <taxon>Dikarya</taxon>
        <taxon>Basidiomycota</taxon>
        <taxon>Agaricomycotina</taxon>
        <taxon>Agaricomycetes</taxon>
        <taxon>Polyporales</taxon>
        <taxon>Cerrenaceae</taxon>
        <taxon>Somion</taxon>
    </lineage>
</organism>
<evidence type="ECO:0000259" key="3">
    <source>
        <dbReference type="Pfam" id="PF05199"/>
    </source>
</evidence>
<evidence type="ECO:0000256" key="2">
    <source>
        <dbReference type="ARBA" id="ARBA00010790"/>
    </source>
</evidence>
<evidence type="ECO:0000313" key="5">
    <source>
        <dbReference type="Proteomes" id="UP001497453"/>
    </source>
</evidence>
<reference evidence="5" key="1">
    <citation type="submission" date="2024-04" db="EMBL/GenBank/DDBJ databases">
        <authorList>
            <person name="Shaw F."/>
            <person name="Minotto A."/>
        </authorList>
    </citation>
    <scope>NUCLEOTIDE SEQUENCE [LARGE SCALE GENOMIC DNA]</scope>
</reference>
<protein>
    <recommendedName>
        <fullName evidence="3">Glucose-methanol-choline oxidoreductase C-terminal domain-containing protein</fullName>
    </recommendedName>
</protein>
<keyword evidence="5" id="KW-1185">Reference proteome</keyword>
<comment type="cofactor">
    <cofactor evidence="1">
        <name>FAD</name>
        <dbReference type="ChEBI" id="CHEBI:57692"/>
    </cofactor>
</comment>
<sequence length="95" mass="10244">MVCGIERLGLLGRKNGYRSAMAILQHAEYLQTGTCRMGPDPRTSVIDANLRVHGTAGLRVIDTSIFPDNVSGHPAAPVVAVAEKAADMIKESWRL</sequence>
<dbReference type="SUPFAM" id="SSF51905">
    <property type="entry name" value="FAD/NAD(P)-binding domain"/>
    <property type="match status" value="1"/>
</dbReference>
<evidence type="ECO:0000313" key="4">
    <source>
        <dbReference type="EMBL" id="CAL1707055.1"/>
    </source>
</evidence>
<evidence type="ECO:0000256" key="1">
    <source>
        <dbReference type="ARBA" id="ARBA00001974"/>
    </source>
</evidence>
<comment type="similarity">
    <text evidence="2">Belongs to the GMC oxidoreductase family.</text>
</comment>
<dbReference type="Gene3D" id="3.50.50.60">
    <property type="entry name" value="FAD/NAD(P)-binding domain"/>
    <property type="match status" value="1"/>
</dbReference>
<proteinExistence type="inferred from homology"/>
<dbReference type="Proteomes" id="UP001497453">
    <property type="component" value="Chromosome 4"/>
</dbReference>
<dbReference type="EMBL" id="OZ037947">
    <property type="protein sequence ID" value="CAL1707055.1"/>
    <property type="molecule type" value="Genomic_DNA"/>
</dbReference>
<feature type="domain" description="Glucose-methanol-choline oxidoreductase C-terminal" evidence="3">
    <location>
        <begin position="29"/>
        <end position="82"/>
    </location>
</feature>
<dbReference type="InterPro" id="IPR036188">
    <property type="entry name" value="FAD/NAD-bd_sf"/>
</dbReference>
<accession>A0ABP1DGW5</accession>
<gene>
    <name evidence="4" type="ORF">GFSPODELE1_LOCUS6172</name>
</gene>
<dbReference type="Pfam" id="PF05199">
    <property type="entry name" value="GMC_oxred_C"/>
    <property type="match status" value="1"/>
</dbReference>